<sequence length="394" mass="44850">MNTSVSASTTYNSSHQAVHTSSACEFTTFEFVGYFYILTIVCLIGCIFNLINIIVFAQKCFRATVYTYMLAISLTDAIALLVNLPTGLGRCAGHLESCNHPAFKRFRFHVSYFTAYIRFGVANTAEAASAWLTVLVSVERYMAMKFPMLALTYCRQGSGKMHVFIIILLALAFNSPLFFILRISQKNVTSENGETRTVLGSRLTAFGESTDYDVYTWFRFVLVQIIPLIALCIFSTLLINVVSESYRKPRRNEAASAVTGHKKTQELMEVTNARKTGNHSKHQRATKQIQLDRRQWAQTKLTIMQICVIFLFLIGQIPQAFSFEKISNAIMPPWCGRCCKLKIYYRMCSMILSQISYSLSFFIYLSLNRYFRKTLLTCCRNKPVEQCTRASRVA</sequence>
<dbReference type="SUPFAM" id="SSF81321">
    <property type="entry name" value="Family A G protein-coupled receptor-like"/>
    <property type="match status" value="1"/>
</dbReference>
<organism evidence="9">
    <name type="scientific">Taenia asiatica</name>
    <name type="common">Asian tapeworm</name>
    <dbReference type="NCBI Taxonomy" id="60517"/>
    <lineage>
        <taxon>Eukaryota</taxon>
        <taxon>Metazoa</taxon>
        <taxon>Spiralia</taxon>
        <taxon>Lophotrochozoa</taxon>
        <taxon>Platyhelminthes</taxon>
        <taxon>Cestoda</taxon>
        <taxon>Eucestoda</taxon>
        <taxon>Cyclophyllidea</taxon>
        <taxon>Taeniidae</taxon>
        <taxon>Taenia</taxon>
    </lineage>
</organism>
<dbReference type="GO" id="GO:0016020">
    <property type="term" value="C:membrane"/>
    <property type="evidence" value="ECO:0007669"/>
    <property type="project" value="UniProtKB-SubCell"/>
</dbReference>
<evidence type="ECO:0000256" key="2">
    <source>
        <dbReference type="ARBA" id="ARBA00022692"/>
    </source>
</evidence>
<accession>A0A0R3VTV5</accession>
<dbReference type="PANTHER" id="PTHR46641">
    <property type="entry name" value="FMRFAMIDE RECEPTOR-RELATED"/>
    <property type="match status" value="1"/>
</dbReference>
<keyword evidence="2 5" id="KW-0812">Transmembrane</keyword>
<gene>
    <name evidence="7" type="ORF">TASK_LOCUS698</name>
</gene>
<keyword evidence="8" id="KW-1185">Reference proteome</keyword>
<dbReference type="CDD" id="cd14978">
    <property type="entry name" value="7tmA_FMRFamide_R-like"/>
    <property type="match status" value="1"/>
</dbReference>
<dbReference type="AlphaFoldDB" id="A0A0R3VTV5"/>
<evidence type="ECO:0000256" key="3">
    <source>
        <dbReference type="ARBA" id="ARBA00022989"/>
    </source>
</evidence>
<dbReference type="EMBL" id="UYRS01000102">
    <property type="protein sequence ID" value="VDK21584.1"/>
    <property type="molecule type" value="Genomic_DNA"/>
</dbReference>
<feature type="transmembrane region" description="Helical" evidence="5">
    <location>
        <begin position="301"/>
        <end position="323"/>
    </location>
</feature>
<feature type="transmembrane region" description="Helical" evidence="5">
    <location>
        <begin position="63"/>
        <end position="82"/>
    </location>
</feature>
<evidence type="ECO:0000256" key="5">
    <source>
        <dbReference type="SAM" id="Phobius"/>
    </source>
</evidence>
<protein>
    <submittedName>
        <fullName evidence="9">G_PROTEIN_RECEP_F1_2 domain-containing protein</fullName>
    </submittedName>
</protein>
<feature type="domain" description="G-protein coupled receptors family 1 profile" evidence="6">
    <location>
        <begin position="48"/>
        <end position="364"/>
    </location>
</feature>
<evidence type="ECO:0000313" key="9">
    <source>
        <dbReference type="WBParaSite" id="TASK_0000069701-mRNA-1"/>
    </source>
</evidence>
<dbReference type="InterPro" id="IPR000276">
    <property type="entry name" value="GPCR_Rhodpsn"/>
</dbReference>
<reference evidence="9" key="1">
    <citation type="submission" date="2016-04" db="UniProtKB">
        <authorList>
            <consortium name="WormBaseParasite"/>
        </authorList>
    </citation>
    <scope>IDENTIFICATION</scope>
</reference>
<dbReference type="STRING" id="60517.A0A0R3VTV5"/>
<evidence type="ECO:0000259" key="6">
    <source>
        <dbReference type="PROSITE" id="PS50262"/>
    </source>
</evidence>
<feature type="transmembrane region" description="Helical" evidence="5">
    <location>
        <begin position="34"/>
        <end position="56"/>
    </location>
</feature>
<dbReference type="OrthoDB" id="10011262at2759"/>
<dbReference type="PROSITE" id="PS50262">
    <property type="entry name" value="G_PROTEIN_RECEP_F1_2"/>
    <property type="match status" value="1"/>
</dbReference>
<name>A0A0R3VTV5_TAEAS</name>
<feature type="transmembrane region" description="Helical" evidence="5">
    <location>
        <begin position="159"/>
        <end position="181"/>
    </location>
</feature>
<proteinExistence type="predicted"/>
<dbReference type="GO" id="GO:0004930">
    <property type="term" value="F:G protein-coupled receptor activity"/>
    <property type="evidence" value="ECO:0007669"/>
    <property type="project" value="InterPro"/>
</dbReference>
<dbReference type="Proteomes" id="UP000282613">
    <property type="component" value="Unassembled WGS sequence"/>
</dbReference>
<dbReference type="Pfam" id="PF00001">
    <property type="entry name" value="7tm_1"/>
    <property type="match status" value="1"/>
</dbReference>
<feature type="transmembrane region" description="Helical" evidence="5">
    <location>
        <begin position="217"/>
        <end position="242"/>
    </location>
</feature>
<dbReference type="Gene3D" id="1.20.1070.10">
    <property type="entry name" value="Rhodopsin 7-helix transmembrane proteins"/>
    <property type="match status" value="1"/>
</dbReference>
<feature type="transmembrane region" description="Helical" evidence="5">
    <location>
        <begin position="343"/>
        <end position="365"/>
    </location>
</feature>
<comment type="subcellular location">
    <subcellularLocation>
        <location evidence="1">Membrane</location>
    </subcellularLocation>
</comment>
<reference evidence="7 8" key="2">
    <citation type="submission" date="2018-11" db="EMBL/GenBank/DDBJ databases">
        <authorList>
            <consortium name="Pathogen Informatics"/>
        </authorList>
    </citation>
    <scope>NUCLEOTIDE SEQUENCE [LARGE SCALE GENOMIC DNA]</scope>
</reference>
<evidence type="ECO:0000313" key="7">
    <source>
        <dbReference type="EMBL" id="VDK21584.1"/>
    </source>
</evidence>
<keyword evidence="4 5" id="KW-0472">Membrane</keyword>
<dbReference type="WBParaSite" id="TASK_0000069701-mRNA-1">
    <property type="protein sequence ID" value="TASK_0000069701-mRNA-1"/>
    <property type="gene ID" value="TASK_0000069701"/>
</dbReference>
<feature type="transmembrane region" description="Helical" evidence="5">
    <location>
        <begin position="115"/>
        <end position="138"/>
    </location>
</feature>
<dbReference type="InterPro" id="IPR052954">
    <property type="entry name" value="GPCR-Ligand_Int"/>
</dbReference>
<evidence type="ECO:0000313" key="8">
    <source>
        <dbReference type="Proteomes" id="UP000282613"/>
    </source>
</evidence>
<evidence type="ECO:0000256" key="4">
    <source>
        <dbReference type="ARBA" id="ARBA00023136"/>
    </source>
</evidence>
<keyword evidence="3 5" id="KW-1133">Transmembrane helix</keyword>
<dbReference type="InterPro" id="IPR017452">
    <property type="entry name" value="GPCR_Rhodpsn_7TM"/>
</dbReference>
<evidence type="ECO:0000256" key="1">
    <source>
        <dbReference type="ARBA" id="ARBA00004370"/>
    </source>
</evidence>
<dbReference type="PANTHER" id="PTHR46641:SF6">
    <property type="entry name" value="G-PROTEIN COUPLED RECEPTORS FAMILY 1 PROFILE DOMAIN-CONTAINING PROTEIN"/>
    <property type="match status" value="1"/>
</dbReference>